<sequence>MEQEAASCAFCPTLLEATAGGSGRWQQRPRRTRAERACASREGVRGLCEQRGRPRACASREGVRGLARAEKFSAYALVKRSSDLSPNLSKVEITCHNEPLMPTICLHNVIEQWLQGARLSQRLPAVIGASAKEFVVTLGYRRSKTELEPSALR</sequence>
<dbReference type="Proteomes" id="UP000734854">
    <property type="component" value="Unassembled WGS sequence"/>
</dbReference>
<name>A0A8J5GLV6_ZINOF</name>
<proteinExistence type="predicted"/>
<evidence type="ECO:0000313" key="2">
    <source>
        <dbReference type="Proteomes" id="UP000734854"/>
    </source>
</evidence>
<gene>
    <name evidence="1" type="ORF">ZIOFF_034968</name>
</gene>
<protein>
    <submittedName>
        <fullName evidence="1">Uncharacterized protein</fullName>
    </submittedName>
</protein>
<organism evidence="1 2">
    <name type="scientific">Zingiber officinale</name>
    <name type="common">Ginger</name>
    <name type="synonym">Amomum zingiber</name>
    <dbReference type="NCBI Taxonomy" id="94328"/>
    <lineage>
        <taxon>Eukaryota</taxon>
        <taxon>Viridiplantae</taxon>
        <taxon>Streptophyta</taxon>
        <taxon>Embryophyta</taxon>
        <taxon>Tracheophyta</taxon>
        <taxon>Spermatophyta</taxon>
        <taxon>Magnoliopsida</taxon>
        <taxon>Liliopsida</taxon>
        <taxon>Zingiberales</taxon>
        <taxon>Zingiberaceae</taxon>
        <taxon>Zingiber</taxon>
    </lineage>
</organism>
<comment type="caution">
    <text evidence="1">The sequence shown here is derived from an EMBL/GenBank/DDBJ whole genome shotgun (WGS) entry which is preliminary data.</text>
</comment>
<dbReference type="GO" id="GO:0004842">
    <property type="term" value="F:ubiquitin-protein transferase activity"/>
    <property type="evidence" value="ECO:0007669"/>
    <property type="project" value="InterPro"/>
</dbReference>
<dbReference type="PANTHER" id="PTHR46293">
    <property type="entry name" value="E3 UBIQUITIN PROTEIN LIGASE DRIP1"/>
    <property type="match status" value="1"/>
</dbReference>
<dbReference type="PANTHER" id="PTHR46293:SF1">
    <property type="entry name" value="OS03G0632800 PROTEIN"/>
    <property type="match status" value="1"/>
</dbReference>
<dbReference type="EMBL" id="JACMSC010000010">
    <property type="protein sequence ID" value="KAG6502682.1"/>
    <property type="molecule type" value="Genomic_DNA"/>
</dbReference>
<accession>A0A8J5GLV6</accession>
<dbReference type="InterPro" id="IPR044807">
    <property type="entry name" value="DRIP1-like"/>
</dbReference>
<dbReference type="AlphaFoldDB" id="A0A8J5GLV6"/>
<evidence type="ECO:0000313" key="1">
    <source>
        <dbReference type="EMBL" id="KAG6502682.1"/>
    </source>
</evidence>
<reference evidence="1 2" key="1">
    <citation type="submission" date="2020-08" db="EMBL/GenBank/DDBJ databases">
        <title>Plant Genome Project.</title>
        <authorList>
            <person name="Zhang R.-G."/>
        </authorList>
    </citation>
    <scope>NUCLEOTIDE SEQUENCE [LARGE SCALE GENOMIC DNA]</scope>
    <source>
        <tissue evidence="1">Rhizome</tissue>
    </source>
</reference>
<keyword evidence="2" id="KW-1185">Reference proteome</keyword>